<dbReference type="AlphaFoldDB" id="A0A4S8ITL7"/>
<accession>A0A4S8ITL7</accession>
<evidence type="ECO:0000259" key="3">
    <source>
        <dbReference type="Pfam" id="PF07732"/>
    </source>
</evidence>
<dbReference type="InterPro" id="IPR011707">
    <property type="entry name" value="Cu-oxidase-like_N"/>
</dbReference>
<sequence length="301" mass="33233">MKNVTQLCSTKPIVTVNGQFPGPTQSARQGDTVLVKVVNHVRYDVTIHWPRGEPLLHLRQREPSGGGHQQRDLRDAEPGALLQHQRVFTDDFLANPPVAYNYSGSSPRNVRTMSGTRLYRFRYNAMVQLVLQETGLISPENHPIHLHGFNFFAVGRGIGNYDPRASPSNFNLVDPVERNTIGVPSGGWTAIRFRVDNPGFWFLHCHLDVHTWGLKMAFIVDTREGPNESILPPPNTTNGGVGVLNHCALGTSKKGLGTHPPHLKQLCGRCVLTSLPRAKRGSMLDLFILVGGGGQQLTHLL</sequence>
<evidence type="ECO:0000313" key="4">
    <source>
        <dbReference type="EMBL" id="THU51779.1"/>
    </source>
</evidence>
<organism evidence="4 5">
    <name type="scientific">Musa balbisiana</name>
    <name type="common">Banana</name>
    <dbReference type="NCBI Taxonomy" id="52838"/>
    <lineage>
        <taxon>Eukaryota</taxon>
        <taxon>Viridiplantae</taxon>
        <taxon>Streptophyta</taxon>
        <taxon>Embryophyta</taxon>
        <taxon>Tracheophyta</taxon>
        <taxon>Spermatophyta</taxon>
        <taxon>Magnoliopsida</taxon>
        <taxon>Liliopsida</taxon>
        <taxon>Zingiberales</taxon>
        <taxon>Musaceae</taxon>
        <taxon>Musa</taxon>
    </lineage>
</organism>
<dbReference type="EMBL" id="PYDT01000009">
    <property type="protein sequence ID" value="THU51779.1"/>
    <property type="molecule type" value="Genomic_DNA"/>
</dbReference>
<dbReference type="Proteomes" id="UP000317650">
    <property type="component" value="Chromosome 6"/>
</dbReference>
<dbReference type="Pfam" id="PF07731">
    <property type="entry name" value="Cu-oxidase_2"/>
    <property type="match status" value="1"/>
</dbReference>
<dbReference type="STRING" id="52838.A0A4S8ITL7"/>
<dbReference type="PANTHER" id="PTHR11709:SF370">
    <property type="entry name" value="LACCASE-4"/>
    <property type="match status" value="1"/>
</dbReference>
<keyword evidence="5" id="KW-1185">Reference proteome</keyword>
<proteinExistence type="inferred from homology"/>
<reference evidence="4 5" key="1">
    <citation type="journal article" date="2019" name="Nat. Plants">
        <title>Genome sequencing of Musa balbisiana reveals subgenome evolution and function divergence in polyploid bananas.</title>
        <authorList>
            <person name="Yao X."/>
        </authorList>
    </citation>
    <scope>NUCLEOTIDE SEQUENCE [LARGE SCALE GENOMIC DNA]</scope>
    <source>
        <strain evidence="5">cv. DH-PKW</strain>
        <tissue evidence="4">Leaves</tissue>
    </source>
</reference>
<dbReference type="InterPro" id="IPR008972">
    <property type="entry name" value="Cupredoxin"/>
</dbReference>
<feature type="domain" description="Plastocyanin-like" evidence="3">
    <location>
        <begin position="2"/>
        <end position="49"/>
    </location>
</feature>
<evidence type="ECO:0000259" key="2">
    <source>
        <dbReference type="Pfam" id="PF07731"/>
    </source>
</evidence>
<dbReference type="InterPro" id="IPR011706">
    <property type="entry name" value="Cu-oxidase_C"/>
</dbReference>
<name>A0A4S8ITL7_MUSBA</name>
<evidence type="ECO:0000313" key="5">
    <source>
        <dbReference type="Proteomes" id="UP000317650"/>
    </source>
</evidence>
<dbReference type="GO" id="GO:0016491">
    <property type="term" value="F:oxidoreductase activity"/>
    <property type="evidence" value="ECO:0007669"/>
    <property type="project" value="InterPro"/>
</dbReference>
<dbReference type="Gene3D" id="2.60.40.420">
    <property type="entry name" value="Cupredoxins - blue copper proteins"/>
    <property type="match status" value="2"/>
</dbReference>
<dbReference type="PANTHER" id="PTHR11709">
    <property type="entry name" value="MULTI-COPPER OXIDASE"/>
    <property type="match status" value="1"/>
</dbReference>
<feature type="domain" description="Plastocyanin-like" evidence="2">
    <location>
        <begin position="95"/>
        <end position="222"/>
    </location>
</feature>
<protein>
    <recommendedName>
        <fullName evidence="6">Plastocyanin-like domain-containing protein</fullName>
    </recommendedName>
</protein>
<dbReference type="GO" id="GO:0005507">
    <property type="term" value="F:copper ion binding"/>
    <property type="evidence" value="ECO:0007669"/>
    <property type="project" value="InterPro"/>
</dbReference>
<dbReference type="Pfam" id="PF07732">
    <property type="entry name" value="Cu-oxidase_3"/>
    <property type="match status" value="1"/>
</dbReference>
<comment type="similarity">
    <text evidence="1">Belongs to the multicopper oxidase family.</text>
</comment>
<dbReference type="SUPFAM" id="SSF49503">
    <property type="entry name" value="Cupredoxins"/>
    <property type="match status" value="2"/>
</dbReference>
<gene>
    <name evidence="4" type="ORF">C4D60_Mb06t34630</name>
</gene>
<comment type="caution">
    <text evidence="4">The sequence shown here is derived from an EMBL/GenBank/DDBJ whole genome shotgun (WGS) entry which is preliminary data.</text>
</comment>
<evidence type="ECO:0000256" key="1">
    <source>
        <dbReference type="ARBA" id="ARBA00010609"/>
    </source>
</evidence>
<evidence type="ECO:0008006" key="6">
    <source>
        <dbReference type="Google" id="ProtNLM"/>
    </source>
</evidence>
<dbReference type="InterPro" id="IPR045087">
    <property type="entry name" value="Cu-oxidase_fam"/>
</dbReference>